<reference evidence="1 2" key="1">
    <citation type="journal article" date="2013" name="Genome Announc.">
        <title>Draft Genome Sequence of Rhizobium mesoamericanum STM3625, a Nitrogen-Fixing Symbiont of Mimosa pudica Isolated in French Guiana (South America).</title>
        <authorList>
            <person name="Moulin L."/>
            <person name="Mornico D."/>
            <person name="Melkonian R."/>
            <person name="Klonowska A."/>
        </authorList>
    </citation>
    <scope>NUCLEOTIDE SEQUENCE [LARGE SCALE GENOMIC DNA]</scope>
    <source>
        <strain evidence="1 2">STM3625</strain>
    </source>
</reference>
<accession>K0PSN8</accession>
<keyword evidence="2" id="KW-1185">Reference proteome</keyword>
<proteinExistence type="predicted"/>
<dbReference type="Proteomes" id="UP000009319">
    <property type="component" value="Unassembled WGS sequence"/>
</dbReference>
<dbReference type="AlphaFoldDB" id="K0PSN8"/>
<sequence length="136" mass="14187">MESDGRLSATPAILCSLSSRDIAVNAANRILIVVISIPDIWGAPKVHALQTDYESIGLSMRASEYRAAVAVTGLSTADIEQLFEVDLATHQALAAGDLAVPPAVALSLLLMLVTNTNAKSARILVAANHPSRSKAA</sequence>
<evidence type="ECO:0000313" key="2">
    <source>
        <dbReference type="Proteomes" id="UP000009319"/>
    </source>
</evidence>
<evidence type="ECO:0000313" key="1">
    <source>
        <dbReference type="EMBL" id="CCM76878.1"/>
    </source>
</evidence>
<gene>
    <name evidence="1" type="ORF">BN77_3917</name>
</gene>
<organism evidence="1 2">
    <name type="scientific">Rhizobium mesoamericanum STM3625</name>
    <dbReference type="NCBI Taxonomy" id="1211777"/>
    <lineage>
        <taxon>Bacteria</taxon>
        <taxon>Pseudomonadati</taxon>
        <taxon>Pseudomonadota</taxon>
        <taxon>Alphaproteobacteria</taxon>
        <taxon>Hyphomicrobiales</taxon>
        <taxon>Rhizobiaceae</taxon>
        <taxon>Rhizobium/Agrobacterium group</taxon>
        <taxon>Rhizobium</taxon>
    </lineage>
</organism>
<name>K0PSN8_9HYPH</name>
<dbReference type="STRING" id="1211777.BN77_3917"/>
<protein>
    <submittedName>
        <fullName evidence="1">Uncharacterized protein</fullName>
    </submittedName>
</protein>
<dbReference type="EMBL" id="CANI01000027">
    <property type="protein sequence ID" value="CCM76878.1"/>
    <property type="molecule type" value="Genomic_DNA"/>
</dbReference>
<dbReference type="eggNOG" id="ENOG50313IC">
    <property type="taxonomic scope" value="Bacteria"/>
</dbReference>
<dbReference type="HOGENOM" id="CLU_1873777_0_0_5"/>
<comment type="caution">
    <text evidence="1">The sequence shown here is derived from an EMBL/GenBank/DDBJ whole genome shotgun (WGS) entry which is preliminary data.</text>
</comment>